<sequence>MSEALWTELEKLDVLRERMGIGYEEARAALNIAKGDVVKALDNLEKARDGDDQGWDFVERGRGILDCVKDKLGSFNNTTVSLKKHDNTILSLSAPLGLALAYTIWRKPGLRILALVGAVGAAINHYELEVATADKSAYDDDAFNFAEDEMDEEF</sequence>
<evidence type="ECO:0000313" key="1">
    <source>
        <dbReference type="EMBL" id="SPF32613.1"/>
    </source>
</evidence>
<proteinExistence type="predicted"/>
<dbReference type="EMBL" id="OMOF01000017">
    <property type="protein sequence ID" value="SPF32613.1"/>
    <property type="molecule type" value="Genomic_DNA"/>
</dbReference>
<protein>
    <submittedName>
        <fullName evidence="1">Uncharacterized protein</fullName>
    </submittedName>
</protein>
<reference evidence="2" key="1">
    <citation type="submission" date="2018-02" db="EMBL/GenBank/DDBJ databases">
        <authorList>
            <person name="Hausmann B."/>
        </authorList>
    </citation>
    <scope>NUCLEOTIDE SEQUENCE [LARGE SCALE GENOMIC DNA]</scope>
    <source>
        <strain evidence="2">Peat soil MAG SbF1</strain>
    </source>
</reference>
<dbReference type="SUPFAM" id="SSF46934">
    <property type="entry name" value="UBA-like"/>
    <property type="match status" value="1"/>
</dbReference>
<dbReference type="InterPro" id="IPR009060">
    <property type="entry name" value="UBA-like_sf"/>
</dbReference>
<name>A0A2U3JYW0_9FIRM</name>
<dbReference type="OrthoDB" id="129626at2"/>
<dbReference type="Gene3D" id="1.10.8.10">
    <property type="entry name" value="DNA helicase RuvA subunit, C-terminal domain"/>
    <property type="match status" value="1"/>
</dbReference>
<accession>A0A2U3JYW0</accession>
<evidence type="ECO:0000313" key="2">
    <source>
        <dbReference type="Proteomes" id="UP000238916"/>
    </source>
</evidence>
<organism evidence="1 2">
    <name type="scientific">Candidatus Desulfosporosinus infrequens</name>
    <dbReference type="NCBI Taxonomy" id="2043169"/>
    <lineage>
        <taxon>Bacteria</taxon>
        <taxon>Bacillati</taxon>
        <taxon>Bacillota</taxon>
        <taxon>Clostridia</taxon>
        <taxon>Eubacteriales</taxon>
        <taxon>Desulfitobacteriaceae</taxon>
        <taxon>Desulfosporosinus</taxon>
    </lineage>
</organism>
<dbReference type="Proteomes" id="UP000238916">
    <property type="component" value="Unassembled WGS sequence"/>
</dbReference>
<gene>
    <name evidence="1" type="ORF">SBF1_1130003</name>
</gene>
<dbReference type="AlphaFoldDB" id="A0A2U3JYW0"/>